<accession>A0AAD4X4M1</accession>
<dbReference type="GO" id="GO:0005516">
    <property type="term" value="F:calmodulin binding"/>
    <property type="evidence" value="ECO:0007669"/>
    <property type="project" value="UniProtKB-KW"/>
</dbReference>
<dbReference type="SMART" id="SM00015">
    <property type="entry name" value="IQ"/>
    <property type="match status" value="2"/>
</dbReference>
<evidence type="ECO:0000313" key="10">
    <source>
        <dbReference type="Proteomes" id="UP001202328"/>
    </source>
</evidence>
<feature type="non-terminal residue" evidence="9">
    <location>
        <position position="1"/>
    </location>
</feature>
<dbReference type="GO" id="GO:0005737">
    <property type="term" value="C:cytoplasm"/>
    <property type="evidence" value="ECO:0007669"/>
    <property type="project" value="UniProtKB-SubCell"/>
</dbReference>
<dbReference type="CDD" id="cd23767">
    <property type="entry name" value="IQCD"/>
    <property type="match status" value="1"/>
</dbReference>
<proteinExistence type="inferred from homology"/>
<comment type="similarity">
    <text evidence="5">Belongs to the IQD family.</text>
</comment>
<evidence type="ECO:0000256" key="2">
    <source>
        <dbReference type="ARBA" id="ARBA00022490"/>
    </source>
</evidence>
<dbReference type="PANTHER" id="PTHR32295:SF6">
    <property type="entry name" value="PROTEIN IQ-DOMAIN 18"/>
    <property type="match status" value="1"/>
</dbReference>
<organism evidence="9 10">
    <name type="scientific">Papaver atlanticum</name>
    <dbReference type="NCBI Taxonomy" id="357466"/>
    <lineage>
        <taxon>Eukaryota</taxon>
        <taxon>Viridiplantae</taxon>
        <taxon>Streptophyta</taxon>
        <taxon>Embryophyta</taxon>
        <taxon>Tracheophyta</taxon>
        <taxon>Spermatophyta</taxon>
        <taxon>Magnoliopsida</taxon>
        <taxon>Ranunculales</taxon>
        <taxon>Papaveraceae</taxon>
        <taxon>Papaveroideae</taxon>
        <taxon>Papaver</taxon>
    </lineage>
</organism>
<feature type="region of interest" description="Disordered" evidence="7">
    <location>
        <begin position="324"/>
        <end position="460"/>
    </location>
</feature>
<dbReference type="Pfam" id="PF00612">
    <property type="entry name" value="IQ"/>
    <property type="match status" value="2"/>
</dbReference>
<dbReference type="EMBL" id="JAJJMB010017748">
    <property type="protein sequence ID" value="KAI3835618.1"/>
    <property type="molecule type" value="Genomic_DNA"/>
</dbReference>
<keyword evidence="3" id="KW-0677">Repeat</keyword>
<evidence type="ECO:0000256" key="5">
    <source>
        <dbReference type="ARBA" id="ARBA00024341"/>
    </source>
</evidence>
<dbReference type="InterPro" id="IPR025064">
    <property type="entry name" value="DUF4005"/>
</dbReference>
<evidence type="ECO:0000256" key="1">
    <source>
        <dbReference type="ARBA" id="ARBA00004496"/>
    </source>
</evidence>
<dbReference type="PROSITE" id="PS50096">
    <property type="entry name" value="IQ"/>
    <property type="match status" value="2"/>
</dbReference>
<evidence type="ECO:0000259" key="8">
    <source>
        <dbReference type="Pfam" id="PF13178"/>
    </source>
</evidence>
<keyword evidence="10" id="KW-1185">Reference proteome</keyword>
<comment type="subcellular location">
    <subcellularLocation>
        <location evidence="1">Cytoplasm</location>
    </subcellularLocation>
</comment>
<name>A0AAD4X4M1_9MAGN</name>
<sequence length="542" mass="61099">KREKRRWIFRKTSNPEPVLMQQNQPQVQSEPAKSIATTSITVSTTAPQVTNHVPAYESKVADERHAIAVAVATAGAAEAAVATAQGAVQVVRLTRPPNFARETYASIMIQTAFRGYLARRALRALKGLVKLQALVRGHNVRKQAKMTLRCMQALVRVQARVRDQRIRLSQDEIMSRRSTISESNSLWDSRYFQDIVERKFTTSRDGSTTIPDDCDDRPRTLDEMQAMLHSRQEAAAFKREKALSYAFSQQLWRSGRNSSIGNEEEINQERTPKWLDRWMAAKQWESNKGGRSSTDQRSDSIKTVEIDTSRPYSYIRRSQQQFHHNNNHHHYPHHPNQQQPKASPLHRTSHHHHHPNYYSLNESPVTPSPSKSRPNLQVRSASPRYIKEENRNYPTLPQTPSSNFNHNAGGNPHHWNSSGSGSIPNYMAATESAKARIRSQSAPRQRPLTPEGGGDRINGLSAKKRLSFPVPPQDPYSSNGFALGSHQQLRSPSFKSVHGGIHYGLEQNSNVSSCTDSFYGGVRVGGGEISPSSTSDLRRWLR</sequence>
<dbReference type="Proteomes" id="UP001202328">
    <property type="component" value="Unassembled WGS sequence"/>
</dbReference>
<evidence type="ECO:0000256" key="6">
    <source>
        <dbReference type="ARBA" id="ARBA00024378"/>
    </source>
</evidence>
<dbReference type="FunFam" id="1.20.5.190:FF:000062">
    <property type="entry name" value="IQ-domain 11"/>
    <property type="match status" value="1"/>
</dbReference>
<comment type="subunit">
    <text evidence="6">Binds to multiple calmodulin (CaM) in the presence of Ca(2+) and CaM-like proteins.</text>
</comment>
<evidence type="ECO:0000256" key="7">
    <source>
        <dbReference type="SAM" id="MobiDB-lite"/>
    </source>
</evidence>
<keyword evidence="2" id="KW-0963">Cytoplasm</keyword>
<dbReference type="PANTHER" id="PTHR32295">
    <property type="entry name" value="IQ-DOMAIN 5-RELATED"/>
    <property type="match status" value="1"/>
</dbReference>
<protein>
    <recommendedName>
        <fullName evidence="8">DUF4005 domain-containing protein</fullName>
    </recommendedName>
</protein>
<dbReference type="Gene3D" id="1.20.5.190">
    <property type="match status" value="1"/>
</dbReference>
<feature type="domain" description="DUF4005" evidence="8">
    <location>
        <begin position="382"/>
        <end position="490"/>
    </location>
</feature>
<gene>
    <name evidence="9" type="ORF">MKW98_027530</name>
</gene>
<dbReference type="AlphaFoldDB" id="A0AAD4X4M1"/>
<feature type="compositionally biased region" description="Polar residues" evidence="7">
    <location>
        <begin position="358"/>
        <end position="380"/>
    </location>
</feature>
<keyword evidence="4" id="KW-0112">Calmodulin-binding</keyword>
<dbReference type="Pfam" id="PF13178">
    <property type="entry name" value="DUF4005"/>
    <property type="match status" value="1"/>
</dbReference>
<comment type="caution">
    <text evidence="9">The sequence shown here is derived from an EMBL/GenBank/DDBJ whole genome shotgun (WGS) entry which is preliminary data.</text>
</comment>
<feature type="region of interest" description="Disordered" evidence="7">
    <location>
        <begin position="285"/>
        <end position="312"/>
    </location>
</feature>
<feature type="compositionally biased region" description="Polar residues" evidence="7">
    <location>
        <begin position="392"/>
        <end position="423"/>
    </location>
</feature>
<reference evidence="9" key="1">
    <citation type="submission" date="2022-04" db="EMBL/GenBank/DDBJ databases">
        <title>A functionally conserved STORR gene fusion in Papaver species that diverged 16.8 million years ago.</title>
        <authorList>
            <person name="Catania T."/>
        </authorList>
    </citation>
    <scope>NUCLEOTIDE SEQUENCE</scope>
    <source>
        <strain evidence="9">S-188037</strain>
    </source>
</reference>
<evidence type="ECO:0000256" key="4">
    <source>
        <dbReference type="ARBA" id="ARBA00022860"/>
    </source>
</evidence>
<evidence type="ECO:0000313" key="9">
    <source>
        <dbReference type="EMBL" id="KAI3835618.1"/>
    </source>
</evidence>
<feature type="compositionally biased region" description="Basic and acidic residues" evidence="7">
    <location>
        <begin position="294"/>
        <end position="308"/>
    </location>
</feature>
<evidence type="ECO:0000256" key="3">
    <source>
        <dbReference type="ARBA" id="ARBA00022737"/>
    </source>
</evidence>
<dbReference type="InterPro" id="IPR000048">
    <property type="entry name" value="IQ_motif_EF-hand-BS"/>
</dbReference>